<dbReference type="EMBL" id="JAKNSF020000011">
    <property type="protein sequence ID" value="KAK7735966.1"/>
    <property type="molecule type" value="Genomic_DNA"/>
</dbReference>
<dbReference type="Proteomes" id="UP001430848">
    <property type="component" value="Unassembled WGS sequence"/>
</dbReference>
<dbReference type="PANTHER" id="PTHR24346">
    <property type="entry name" value="MAP/MICROTUBULE AFFINITY-REGULATING KINASE"/>
    <property type="match status" value="1"/>
</dbReference>
<keyword evidence="2" id="KW-0067">ATP-binding</keyword>
<sequence>MPFPEAHFDRLREQGIKFLNPANGKEEDENISFDDSHSTLLPKQGIDIGGPLSLGSGREDKEKEVSFRDSRHASLQEQKFINNHPSPGKSKEDRDETLSFGESPGPDKKKDAQGLTQCHISARKIAGIHRLQQEQQPELRVLFQQPDDHDVCIKVTSVQTSELRLDNQSMEFGHRDRVVGATHSLLGARCVLEARRIKVTMFFVPWKHDMVLYNETNRTLSLESVPKGFDVRSLPPKQYELIYPGFWRLYDNETSVEFLLRTCRYHLFQTEDVSKRTASEVLPPPKRGMLSTGAATARATKAPADRGQKTMVQRSLVNVDLLNNTGLAKNQTLTVVNGVTGQMEYSVTLIRRYKMTFTQGDVFKATWGREGSKPMTVAVKVHKITSAQPYAAAAAIKGWERELKAHKDLDHPCIAKLISFDSRLLALIIEHQDLQDLSAPYWCSRDGPDARKFRGAIEDACRIAADVSSALAYLDGRGIVHNDIRPANIIYGGASAESGARAGALLIDFGLSRVMKDQNEDLGGGSPWYLAPEFMNGRRDPPADVYSLGVVMLYLLRAICLPETQKHWNLEATLQKTPDAVEAMKKWLAHVRRTSDGLQRPVGSEKETRLRRLVVKMLRPKSDRISVSDLVKETCEWRV</sequence>
<feature type="compositionally biased region" description="Polar residues" evidence="3">
    <location>
        <begin position="75"/>
        <end position="85"/>
    </location>
</feature>
<dbReference type="InterPro" id="IPR000719">
    <property type="entry name" value="Prot_kinase_dom"/>
</dbReference>
<dbReference type="SUPFAM" id="SSF56112">
    <property type="entry name" value="Protein kinase-like (PK-like)"/>
    <property type="match status" value="1"/>
</dbReference>
<protein>
    <recommendedName>
        <fullName evidence="4">Protein kinase domain-containing protein</fullName>
    </recommendedName>
</protein>
<dbReference type="PANTHER" id="PTHR24346:SF30">
    <property type="entry name" value="MATERNAL EMBRYONIC LEUCINE ZIPPER KINASE"/>
    <property type="match status" value="1"/>
</dbReference>
<evidence type="ECO:0000256" key="1">
    <source>
        <dbReference type="ARBA" id="ARBA00022741"/>
    </source>
</evidence>
<accession>A0ABR1PG44</accession>
<dbReference type="InterPro" id="IPR011009">
    <property type="entry name" value="Kinase-like_dom_sf"/>
</dbReference>
<name>A0ABR1PG44_DIAER</name>
<gene>
    <name evidence="5" type="ORF">SLS63_003484</name>
</gene>
<dbReference type="CDD" id="cd00180">
    <property type="entry name" value="PKc"/>
    <property type="match status" value="1"/>
</dbReference>
<feature type="region of interest" description="Disordered" evidence="3">
    <location>
        <begin position="17"/>
        <end position="112"/>
    </location>
</feature>
<dbReference type="PROSITE" id="PS50011">
    <property type="entry name" value="PROTEIN_KINASE_DOM"/>
    <property type="match status" value="1"/>
</dbReference>
<organism evidence="5 6">
    <name type="scientific">Diaporthe eres</name>
    <name type="common">Phomopsis oblonga</name>
    <dbReference type="NCBI Taxonomy" id="83184"/>
    <lineage>
        <taxon>Eukaryota</taxon>
        <taxon>Fungi</taxon>
        <taxon>Dikarya</taxon>
        <taxon>Ascomycota</taxon>
        <taxon>Pezizomycotina</taxon>
        <taxon>Sordariomycetes</taxon>
        <taxon>Sordariomycetidae</taxon>
        <taxon>Diaporthales</taxon>
        <taxon>Diaporthaceae</taxon>
        <taxon>Diaporthe</taxon>
        <taxon>Diaporthe eres species complex</taxon>
    </lineage>
</organism>
<keyword evidence="6" id="KW-1185">Reference proteome</keyword>
<proteinExistence type="predicted"/>
<keyword evidence="1" id="KW-0547">Nucleotide-binding</keyword>
<evidence type="ECO:0000313" key="6">
    <source>
        <dbReference type="Proteomes" id="UP001430848"/>
    </source>
</evidence>
<comment type="caution">
    <text evidence="5">The sequence shown here is derived from an EMBL/GenBank/DDBJ whole genome shotgun (WGS) entry which is preliminary data.</text>
</comment>
<evidence type="ECO:0000256" key="3">
    <source>
        <dbReference type="SAM" id="MobiDB-lite"/>
    </source>
</evidence>
<evidence type="ECO:0000259" key="4">
    <source>
        <dbReference type="PROSITE" id="PS50011"/>
    </source>
</evidence>
<feature type="compositionally biased region" description="Basic and acidic residues" evidence="3">
    <location>
        <begin position="57"/>
        <end position="74"/>
    </location>
</feature>
<feature type="domain" description="Protein kinase" evidence="4">
    <location>
        <begin position="348"/>
        <end position="638"/>
    </location>
</feature>
<dbReference type="Pfam" id="PF00069">
    <property type="entry name" value="Pkinase"/>
    <property type="match status" value="1"/>
</dbReference>
<reference evidence="5 6" key="1">
    <citation type="submission" date="2024-02" db="EMBL/GenBank/DDBJ databases">
        <title>De novo assembly and annotation of 12 fungi associated with fruit tree decline syndrome in Ontario, Canada.</title>
        <authorList>
            <person name="Sulman M."/>
            <person name="Ellouze W."/>
            <person name="Ilyukhin E."/>
        </authorList>
    </citation>
    <scope>NUCLEOTIDE SEQUENCE [LARGE SCALE GENOMIC DNA]</scope>
    <source>
        <strain evidence="5 6">M169</strain>
    </source>
</reference>
<evidence type="ECO:0000313" key="5">
    <source>
        <dbReference type="EMBL" id="KAK7735966.1"/>
    </source>
</evidence>
<evidence type="ECO:0000256" key="2">
    <source>
        <dbReference type="ARBA" id="ARBA00022840"/>
    </source>
</evidence>
<dbReference type="Gene3D" id="1.10.510.10">
    <property type="entry name" value="Transferase(Phosphotransferase) domain 1"/>
    <property type="match status" value="1"/>
</dbReference>